<evidence type="ECO:0000313" key="2">
    <source>
        <dbReference type="EMBL" id="AEK09290.1"/>
    </source>
</evidence>
<dbReference type="OrthoDB" id="39888at10239"/>
<protein>
    <submittedName>
        <fullName evidence="2">Uncharacterized protein</fullName>
    </submittedName>
</protein>
<keyword evidence="3" id="KW-1185">Reference proteome</keyword>
<evidence type="ECO:0000313" key="3">
    <source>
        <dbReference type="Proteomes" id="UP000008407"/>
    </source>
</evidence>
<gene>
    <name evidence="2" type="primary">97</name>
    <name evidence="2" type="ORF">PBI_JC27_97</name>
</gene>
<feature type="compositionally biased region" description="Basic residues" evidence="1">
    <location>
        <begin position="66"/>
        <end position="86"/>
    </location>
</feature>
<feature type="compositionally biased region" description="Basic residues" evidence="1">
    <location>
        <begin position="48"/>
        <end position="58"/>
    </location>
</feature>
<dbReference type="RefSeq" id="YP_009636822.1">
    <property type="nucleotide sequence ID" value="NC_042320.1"/>
</dbReference>
<reference evidence="2 3" key="1">
    <citation type="journal article" date="2012" name="J. Virol.">
        <title>Complete Genome Sequences of 138 Mycobacteriophages.</title>
        <authorList>
            <consortium name="the Science Education Alliance Phage Hunters Advancing Genomics and Evolutionary Science Program"/>
            <consortium name="the KwaZulu-Natal Research Institute for Tuberculosis and HIV Mycobacterial Genetics Course Students"/>
            <consortium name="the Phage Hunters Integrating Research and Education Program"/>
            <person name="Hatfull G.F."/>
        </authorList>
    </citation>
    <scope>NUCLEOTIDE SEQUENCE [LARGE SCALE GENOMIC DNA]</scope>
    <source>
        <strain evidence="2">JC27</strain>
    </source>
</reference>
<evidence type="ECO:0000256" key="1">
    <source>
        <dbReference type="SAM" id="MobiDB-lite"/>
    </source>
</evidence>
<sequence>MPIAAPLTAPQSDDHPPLDRPPPSTGLVAAEGQSPPSNHEIDLEHRGLAHRRLIHTRHPSRDRTPKARSIRRTRPPIHRSDRRRTRASIPERQLDPEDQPPPRCRAPSIPSRIASAVESASSSAHPRCRGAVASSAQDVAQAQGVLWGSRGCGVQG</sequence>
<proteinExistence type="predicted"/>
<dbReference type="Proteomes" id="UP000008407">
    <property type="component" value="Segment"/>
</dbReference>
<dbReference type="EMBL" id="JF937099">
    <property type="protein sequence ID" value="AEK09290.1"/>
    <property type="molecule type" value="Genomic_DNA"/>
</dbReference>
<organism evidence="2 3">
    <name type="scientific">Mycobacterium phage JC27</name>
    <dbReference type="NCBI Taxonomy" id="2922210"/>
    <lineage>
        <taxon>Viruses</taxon>
        <taxon>Duplodnaviria</taxon>
        <taxon>Heunggongvirae</taxon>
        <taxon>Uroviricota</taxon>
        <taxon>Caudoviricetes</taxon>
        <taxon>Fromanvirus</taxon>
        <taxon>Fromanvirus JC27</taxon>
    </lineage>
</organism>
<dbReference type="GeneID" id="40233566"/>
<feature type="region of interest" description="Disordered" evidence="1">
    <location>
        <begin position="1"/>
        <end position="109"/>
    </location>
</feature>
<name>G1D3E6_9CAUD</name>
<accession>G1D3E6</accession>